<protein>
    <submittedName>
        <fullName evidence="1">Uncharacterized protein</fullName>
    </submittedName>
</protein>
<dbReference type="Proteomes" id="UP001396334">
    <property type="component" value="Unassembled WGS sequence"/>
</dbReference>
<dbReference type="EMBL" id="JBBPBN010000009">
    <property type="protein sequence ID" value="KAK9031794.1"/>
    <property type="molecule type" value="Genomic_DNA"/>
</dbReference>
<gene>
    <name evidence="1" type="ORF">V6N11_056082</name>
</gene>
<accession>A0ABR2T3L0</accession>
<name>A0ABR2T3L0_9ROSI</name>
<proteinExistence type="predicted"/>
<evidence type="ECO:0000313" key="2">
    <source>
        <dbReference type="Proteomes" id="UP001396334"/>
    </source>
</evidence>
<sequence>MLQIPDTRTGHNRVDNVVVDEESVGSKDTPGCGGKILRGDGTLEHYFAKAKLKGSIESLQTVEGQQAYGESEVSSRVVSL</sequence>
<evidence type="ECO:0000313" key="1">
    <source>
        <dbReference type="EMBL" id="KAK9031794.1"/>
    </source>
</evidence>
<organism evidence="1 2">
    <name type="scientific">Hibiscus sabdariffa</name>
    <name type="common">roselle</name>
    <dbReference type="NCBI Taxonomy" id="183260"/>
    <lineage>
        <taxon>Eukaryota</taxon>
        <taxon>Viridiplantae</taxon>
        <taxon>Streptophyta</taxon>
        <taxon>Embryophyta</taxon>
        <taxon>Tracheophyta</taxon>
        <taxon>Spermatophyta</taxon>
        <taxon>Magnoliopsida</taxon>
        <taxon>eudicotyledons</taxon>
        <taxon>Gunneridae</taxon>
        <taxon>Pentapetalae</taxon>
        <taxon>rosids</taxon>
        <taxon>malvids</taxon>
        <taxon>Malvales</taxon>
        <taxon>Malvaceae</taxon>
        <taxon>Malvoideae</taxon>
        <taxon>Hibiscus</taxon>
    </lineage>
</organism>
<reference evidence="1 2" key="1">
    <citation type="journal article" date="2024" name="G3 (Bethesda)">
        <title>Genome assembly of Hibiscus sabdariffa L. provides insights into metabolisms of medicinal natural products.</title>
        <authorList>
            <person name="Kim T."/>
        </authorList>
    </citation>
    <scope>NUCLEOTIDE SEQUENCE [LARGE SCALE GENOMIC DNA]</scope>
    <source>
        <strain evidence="1">TK-2024</strain>
        <tissue evidence="1">Old leaves</tissue>
    </source>
</reference>
<keyword evidence="2" id="KW-1185">Reference proteome</keyword>
<comment type="caution">
    <text evidence="1">The sequence shown here is derived from an EMBL/GenBank/DDBJ whole genome shotgun (WGS) entry which is preliminary data.</text>
</comment>